<accession>A0A6J7WYG7</accession>
<keyword evidence="1" id="KW-0378">Hydrolase</keyword>
<name>A0A6J7WYG7_9CAUD</name>
<proteinExistence type="predicted"/>
<dbReference type="GO" id="GO:0008233">
    <property type="term" value="F:peptidase activity"/>
    <property type="evidence" value="ECO:0007669"/>
    <property type="project" value="UniProtKB-KW"/>
</dbReference>
<dbReference type="EMBL" id="LR798294">
    <property type="protein sequence ID" value="CAB5221935.1"/>
    <property type="molecule type" value="Genomic_DNA"/>
</dbReference>
<keyword evidence="1" id="KW-0645">Protease</keyword>
<evidence type="ECO:0000313" key="1">
    <source>
        <dbReference type="EMBL" id="CAB5221935.1"/>
    </source>
</evidence>
<protein>
    <submittedName>
        <fullName evidence="1">Prohead core scaffolding protein and protease</fullName>
    </submittedName>
</protein>
<sequence>MKLITEMTQDVKFLVEKKEDGSKSVYIEGIFMQAEKPNRNGRSYGKGIMEREVQRYQELINEKRSLGELGHPPNPQINLNQVSHLITGLKFEGNDIYGKAKILDTPMGKIAKNFIEEGVRLGVSSRGLGSVRLNKEGVNEVQDDFHLATVDIVADPSAPDAFVQGIMESADWILENGVWKAVQIEQAQNTIRKASKADLNSVKLDLFEQFLRSIK</sequence>
<dbReference type="InterPro" id="IPR005082">
    <property type="entry name" value="Peptidase_U9_T4_prohead"/>
</dbReference>
<organism evidence="1">
    <name type="scientific">uncultured Caudovirales phage</name>
    <dbReference type="NCBI Taxonomy" id="2100421"/>
    <lineage>
        <taxon>Viruses</taxon>
        <taxon>Duplodnaviria</taxon>
        <taxon>Heunggongvirae</taxon>
        <taxon>Uroviricota</taxon>
        <taxon>Caudoviricetes</taxon>
        <taxon>Peduoviridae</taxon>
        <taxon>Maltschvirus</taxon>
        <taxon>Maltschvirus maltsch</taxon>
    </lineage>
</organism>
<dbReference type="GO" id="GO:0006508">
    <property type="term" value="P:proteolysis"/>
    <property type="evidence" value="ECO:0007669"/>
    <property type="project" value="UniProtKB-KW"/>
</dbReference>
<dbReference type="Pfam" id="PF03420">
    <property type="entry name" value="Peptidase_S77"/>
    <property type="match status" value="1"/>
</dbReference>
<gene>
    <name evidence="1" type="ORF">UFOVP242_149</name>
</gene>
<reference evidence="1" key="1">
    <citation type="submission" date="2020-05" db="EMBL/GenBank/DDBJ databases">
        <authorList>
            <person name="Chiriac C."/>
            <person name="Salcher M."/>
            <person name="Ghai R."/>
            <person name="Kavagutti S V."/>
        </authorList>
    </citation>
    <scope>NUCLEOTIDE SEQUENCE</scope>
</reference>